<dbReference type="EMBL" id="FN654385">
    <property type="protein sequence ID" value="CBY32983.1"/>
    <property type="molecule type" value="Genomic_DNA"/>
</dbReference>
<protein>
    <submittedName>
        <fullName evidence="1">Uncharacterized protein</fullName>
    </submittedName>
</protein>
<evidence type="ECO:0000313" key="1">
    <source>
        <dbReference type="EMBL" id="CBY32983.1"/>
    </source>
</evidence>
<name>E4YBP6_OIKDI</name>
<dbReference type="AlphaFoldDB" id="E4YBP6"/>
<sequence>MSTRYIALQEQFIWAAQDTEFLKNSKNQRRLRRDRF</sequence>
<gene>
    <name evidence="1" type="ORF">GSOID_T00020847001</name>
</gene>
<reference evidence="1" key="1">
    <citation type="journal article" date="2010" name="Science">
        <title>Plasticity of animal genome architecture unmasked by rapid evolution of a pelagic tunicate.</title>
        <authorList>
            <person name="Denoeud F."/>
            <person name="Henriet S."/>
            <person name="Mungpakdee S."/>
            <person name="Aury J.M."/>
            <person name="Da Silva C."/>
            <person name="Brinkmann H."/>
            <person name="Mikhaleva J."/>
            <person name="Olsen L.C."/>
            <person name="Jubin C."/>
            <person name="Canestro C."/>
            <person name="Bouquet J.M."/>
            <person name="Danks G."/>
            <person name="Poulain J."/>
            <person name="Campsteijn C."/>
            <person name="Adamski M."/>
            <person name="Cross I."/>
            <person name="Yadetie F."/>
            <person name="Muffato M."/>
            <person name="Louis A."/>
            <person name="Butcher S."/>
            <person name="Tsagkogeorga G."/>
            <person name="Konrad A."/>
            <person name="Singh S."/>
            <person name="Jensen M.F."/>
            <person name="Cong E.H."/>
            <person name="Eikeseth-Otteraa H."/>
            <person name="Noel B."/>
            <person name="Anthouard V."/>
            <person name="Porcel B.M."/>
            <person name="Kachouri-Lafond R."/>
            <person name="Nishino A."/>
            <person name="Ugolini M."/>
            <person name="Chourrout P."/>
            <person name="Nishida H."/>
            <person name="Aasland R."/>
            <person name="Huzurbazar S."/>
            <person name="Westhof E."/>
            <person name="Delsuc F."/>
            <person name="Lehrach H."/>
            <person name="Reinhardt R."/>
            <person name="Weissenbach J."/>
            <person name="Roy S.W."/>
            <person name="Artiguenave F."/>
            <person name="Postlethwait J.H."/>
            <person name="Manak J.R."/>
            <person name="Thompson E.M."/>
            <person name="Jaillon O."/>
            <person name="Du Pasquier L."/>
            <person name="Boudinot P."/>
            <person name="Liberles D.A."/>
            <person name="Volff J.N."/>
            <person name="Philippe H."/>
            <person name="Lenhard B."/>
            <person name="Roest Crollius H."/>
            <person name="Wincker P."/>
            <person name="Chourrout D."/>
        </authorList>
    </citation>
    <scope>NUCLEOTIDE SEQUENCE [LARGE SCALE GENOMIC DNA]</scope>
</reference>
<organism evidence="1">
    <name type="scientific">Oikopleura dioica</name>
    <name type="common">Tunicate</name>
    <dbReference type="NCBI Taxonomy" id="34765"/>
    <lineage>
        <taxon>Eukaryota</taxon>
        <taxon>Metazoa</taxon>
        <taxon>Chordata</taxon>
        <taxon>Tunicata</taxon>
        <taxon>Appendicularia</taxon>
        <taxon>Copelata</taxon>
        <taxon>Oikopleuridae</taxon>
        <taxon>Oikopleura</taxon>
    </lineage>
</organism>
<dbReference type="Proteomes" id="UP000011014">
    <property type="component" value="Unassembled WGS sequence"/>
</dbReference>
<proteinExistence type="predicted"/>
<accession>E4YBP6</accession>